<comment type="similarity">
    <text evidence="8 9">Belongs to the class I-like SAM-binding methyltransferase superfamily. TrmB family.</text>
</comment>
<reference evidence="10 11" key="1">
    <citation type="submission" date="2019-03" db="EMBL/GenBank/DDBJ databases">
        <title>Genomic Encyclopedia of Type Strains, Phase IV (KMG-IV): sequencing the most valuable type-strain genomes for metagenomic binning, comparative biology and taxonomic classification.</title>
        <authorList>
            <person name="Goeker M."/>
        </authorList>
    </citation>
    <scope>NUCLEOTIDE SEQUENCE [LARGE SCALE GENOMIC DNA]</scope>
    <source>
        <strain evidence="10 11">DSM 28697</strain>
    </source>
</reference>
<dbReference type="EMBL" id="SNYJ01000008">
    <property type="protein sequence ID" value="TDQ39066.1"/>
    <property type="molecule type" value="Genomic_DNA"/>
</dbReference>
<feature type="binding site" evidence="9">
    <location>
        <position position="117"/>
    </location>
    <ligand>
        <name>S-adenosyl-L-methionine</name>
        <dbReference type="ChEBI" id="CHEBI:59789"/>
    </ligand>
</feature>
<evidence type="ECO:0000313" key="11">
    <source>
        <dbReference type="Proteomes" id="UP000295632"/>
    </source>
</evidence>
<feature type="binding site" evidence="9">
    <location>
        <position position="153"/>
    </location>
    <ligand>
        <name>substrate</name>
    </ligand>
</feature>
<evidence type="ECO:0000256" key="6">
    <source>
        <dbReference type="ARBA" id="ARBA00022694"/>
    </source>
</evidence>
<dbReference type="NCBIfam" id="TIGR00091">
    <property type="entry name" value="tRNA (guanosine(46)-N7)-methyltransferase TrmB"/>
    <property type="match status" value="1"/>
</dbReference>
<comment type="caution">
    <text evidence="9">Lacks conserved residue(s) required for the propagation of feature annotation.</text>
</comment>
<dbReference type="GO" id="GO:0043527">
    <property type="term" value="C:tRNA methyltransferase complex"/>
    <property type="evidence" value="ECO:0007669"/>
    <property type="project" value="TreeGrafter"/>
</dbReference>
<dbReference type="AlphaFoldDB" id="A0A4R6U086"/>
<evidence type="ECO:0000256" key="2">
    <source>
        <dbReference type="ARBA" id="ARBA00003015"/>
    </source>
</evidence>
<keyword evidence="6 9" id="KW-0819">tRNA processing</keyword>
<dbReference type="Pfam" id="PF02390">
    <property type="entry name" value="Methyltransf_4"/>
    <property type="match status" value="1"/>
</dbReference>
<comment type="function">
    <text evidence="2 9">Catalyzes the formation of N(7)-methylguanine at position 46 (m7G46) in tRNA.</text>
</comment>
<organism evidence="10 11">
    <name type="scientific">Aureibacillus halotolerans</name>
    <dbReference type="NCBI Taxonomy" id="1508390"/>
    <lineage>
        <taxon>Bacteria</taxon>
        <taxon>Bacillati</taxon>
        <taxon>Bacillota</taxon>
        <taxon>Bacilli</taxon>
        <taxon>Bacillales</taxon>
        <taxon>Bacillaceae</taxon>
        <taxon>Aureibacillus</taxon>
    </lineage>
</organism>
<feature type="binding site" evidence="9">
    <location>
        <position position="95"/>
    </location>
    <ligand>
        <name>S-adenosyl-L-methionine</name>
        <dbReference type="ChEBI" id="CHEBI:59789"/>
    </ligand>
</feature>
<dbReference type="RefSeq" id="WP_133580512.1">
    <property type="nucleotide sequence ID" value="NZ_SNYJ01000008.1"/>
</dbReference>
<comment type="pathway">
    <text evidence="7 9">tRNA modification; N(7)-methylguanine-tRNA biosynthesis.</text>
</comment>
<dbReference type="InterPro" id="IPR055361">
    <property type="entry name" value="tRNA_methyltr_TrmB_bact"/>
</dbReference>
<dbReference type="NCBIfam" id="NF001080">
    <property type="entry name" value="PRK00121.2-2"/>
    <property type="match status" value="1"/>
</dbReference>
<evidence type="ECO:0000256" key="4">
    <source>
        <dbReference type="ARBA" id="ARBA00022679"/>
    </source>
</evidence>
<protein>
    <recommendedName>
        <fullName evidence="9">tRNA (guanine-N(7)-)-methyltransferase</fullName>
        <ecNumber evidence="9">2.1.1.33</ecNumber>
    </recommendedName>
    <alternativeName>
        <fullName evidence="9">tRNA (guanine(46)-N(7))-methyltransferase</fullName>
    </alternativeName>
    <alternativeName>
        <fullName evidence="9">tRNA(m7G46)-methyltransferase</fullName>
    </alternativeName>
</protein>
<keyword evidence="3 9" id="KW-0489">Methyltransferase</keyword>
<feature type="binding site" evidence="9">
    <location>
        <position position="121"/>
    </location>
    <ligand>
        <name>substrate</name>
    </ligand>
</feature>
<evidence type="ECO:0000256" key="3">
    <source>
        <dbReference type="ARBA" id="ARBA00022603"/>
    </source>
</evidence>
<evidence type="ECO:0000256" key="7">
    <source>
        <dbReference type="ARBA" id="ARBA00060552"/>
    </source>
</evidence>
<keyword evidence="11" id="KW-1185">Reference proteome</keyword>
<gene>
    <name evidence="9" type="primary">trmB</name>
    <name evidence="10" type="ORF">EV213_10812</name>
</gene>
<proteinExistence type="inferred from homology"/>
<comment type="catalytic activity">
    <reaction evidence="1 9">
        <text>guanosine(46) in tRNA + S-adenosyl-L-methionine = N(7)-methylguanosine(46) in tRNA + S-adenosyl-L-homocysteine</text>
        <dbReference type="Rhea" id="RHEA:42708"/>
        <dbReference type="Rhea" id="RHEA-COMP:10188"/>
        <dbReference type="Rhea" id="RHEA-COMP:10189"/>
        <dbReference type="ChEBI" id="CHEBI:57856"/>
        <dbReference type="ChEBI" id="CHEBI:59789"/>
        <dbReference type="ChEBI" id="CHEBI:74269"/>
        <dbReference type="ChEBI" id="CHEBI:74480"/>
        <dbReference type="EC" id="2.1.1.33"/>
    </reaction>
</comment>
<dbReference type="InterPro" id="IPR003358">
    <property type="entry name" value="tRNA_(Gua-N-7)_MeTrfase_Trmb"/>
</dbReference>
<dbReference type="Proteomes" id="UP000295632">
    <property type="component" value="Unassembled WGS sequence"/>
</dbReference>
<dbReference type="CDD" id="cd02440">
    <property type="entry name" value="AdoMet_MTases"/>
    <property type="match status" value="1"/>
</dbReference>
<feature type="binding site" evidence="9">
    <location>
        <begin position="194"/>
        <end position="197"/>
    </location>
    <ligand>
        <name>substrate</name>
    </ligand>
</feature>
<accession>A0A4R6U086</accession>
<evidence type="ECO:0000256" key="9">
    <source>
        <dbReference type="HAMAP-Rule" id="MF_01057"/>
    </source>
</evidence>
<dbReference type="EC" id="2.1.1.33" evidence="9"/>
<comment type="caution">
    <text evidence="10">The sequence shown here is derived from an EMBL/GenBank/DDBJ whole genome shotgun (WGS) entry which is preliminary data.</text>
</comment>
<dbReference type="PANTHER" id="PTHR23417">
    <property type="entry name" value="3-DEOXY-D-MANNO-OCTULOSONIC-ACID TRANSFERASE/TRNA GUANINE-N 7 - -METHYLTRANSFERASE"/>
    <property type="match status" value="1"/>
</dbReference>
<name>A0A4R6U086_9BACI</name>
<dbReference type="HAMAP" id="MF_01057">
    <property type="entry name" value="tRNA_methyltr_TrmB"/>
    <property type="match status" value="1"/>
</dbReference>
<dbReference type="Gene3D" id="3.40.50.150">
    <property type="entry name" value="Vaccinia Virus protein VP39"/>
    <property type="match status" value="1"/>
</dbReference>
<dbReference type="OrthoDB" id="9802090at2"/>
<feature type="binding site" evidence="9">
    <location>
        <position position="68"/>
    </location>
    <ligand>
        <name>S-adenosyl-L-methionine</name>
        <dbReference type="ChEBI" id="CHEBI:59789"/>
    </ligand>
</feature>
<keyword evidence="4 9" id="KW-0808">Transferase</keyword>
<evidence type="ECO:0000256" key="8">
    <source>
        <dbReference type="ARBA" id="ARBA00060767"/>
    </source>
</evidence>
<keyword evidence="5 9" id="KW-0949">S-adenosyl-L-methionine</keyword>
<dbReference type="UniPathway" id="UPA00989"/>
<feature type="binding site" evidence="9">
    <location>
        <position position="43"/>
    </location>
    <ligand>
        <name>S-adenosyl-L-methionine</name>
        <dbReference type="ChEBI" id="CHEBI:59789"/>
    </ligand>
</feature>
<sequence>MRMKHKPWAESYLQSHPSIAIQEPELRKGKWLQAAGKTKLHIEIGSGKGQFITQLAAQHPDWLFIAVEKHESVVVSVLQKCIEQGLNNLCILNVDAERLTECFADNEVDVFYLNFSDPWPKKRHMKRRLSHAGFLNHYAQMLTNEGQLQMKTDNQGLFIFSLESFSQNGWGMEAISFDLHHQIEMDPTIENIETEYEEKFSAKGQPIYTLTAKPLSNRTETVE</sequence>
<evidence type="ECO:0000256" key="1">
    <source>
        <dbReference type="ARBA" id="ARBA00000142"/>
    </source>
</evidence>
<evidence type="ECO:0000313" key="10">
    <source>
        <dbReference type="EMBL" id="TDQ39066.1"/>
    </source>
</evidence>
<dbReference type="FunFam" id="3.40.50.150:FF:000035">
    <property type="entry name" value="tRNA (guanine-N(7)-)-methyltransferase"/>
    <property type="match status" value="1"/>
</dbReference>
<dbReference type="PROSITE" id="PS51625">
    <property type="entry name" value="SAM_MT_TRMB"/>
    <property type="match status" value="1"/>
</dbReference>
<dbReference type="SUPFAM" id="SSF53335">
    <property type="entry name" value="S-adenosyl-L-methionine-dependent methyltransferases"/>
    <property type="match status" value="1"/>
</dbReference>
<dbReference type="GO" id="GO:0008176">
    <property type="term" value="F:tRNA (guanine(46)-N7)-methyltransferase activity"/>
    <property type="evidence" value="ECO:0007669"/>
    <property type="project" value="UniProtKB-UniRule"/>
</dbReference>
<dbReference type="InterPro" id="IPR029063">
    <property type="entry name" value="SAM-dependent_MTases_sf"/>
</dbReference>
<evidence type="ECO:0000256" key="5">
    <source>
        <dbReference type="ARBA" id="ARBA00022691"/>
    </source>
</evidence>
<dbReference type="PANTHER" id="PTHR23417:SF14">
    <property type="entry name" value="PENTACOTRIPEPTIDE-REPEAT REGION OF PRORP DOMAIN-CONTAINING PROTEIN"/>
    <property type="match status" value="1"/>
</dbReference>